<name>A0A017TB06_9BACT</name>
<feature type="region of interest" description="Disordered" evidence="1">
    <location>
        <begin position="43"/>
        <end position="84"/>
    </location>
</feature>
<accession>A0A017TB06</accession>
<gene>
    <name evidence="2" type="ORF">CAP_1998</name>
</gene>
<proteinExistence type="predicted"/>
<organism evidence="2 3">
    <name type="scientific">Chondromyces apiculatus DSM 436</name>
    <dbReference type="NCBI Taxonomy" id="1192034"/>
    <lineage>
        <taxon>Bacteria</taxon>
        <taxon>Pseudomonadati</taxon>
        <taxon>Myxococcota</taxon>
        <taxon>Polyangia</taxon>
        <taxon>Polyangiales</taxon>
        <taxon>Polyangiaceae</taxon>
        <taxon>Chondromyces</taxon>
    </lineage>
</organism>
<comment type="caution">
    <text evidence="2">The sequence shown here is derived from an EMBL/GenBank/DDBJ whole genome shotgun (WGS) entry which is preliminary data.</text>
</comment>
<feature type="compositionally biased region" description="Basic and acidic residues" evidence="1">
    <location>
        <begin position="47"/>
        <end position="84"/>
    </location>
</feature>
<protein>
    <submittedName>
        <fullName evidence="2">Uncharacterized protein</fullName>
    </submittedName>
</protein>
<dbReference type="EMBL" id="ASRX01000016">
    <property type="protein sequence ID" value="EYF06468.1"/>
    <property type="molecule type" value="Genomic_DNA"/>
</dbReference>
<sequence length="84" mass="9410">MIVELRTLLLCRAHAATVMAAMPETFEEMRALFVGAAPAGRQGYAGLERRSPLPRRHAEDRRAFPPRPEGRRRDGGRRATDPVD</sequence>
<reference evidence="2 3" key="1">
    <citation type="submission" date="2013-05" db="EMBL/GenBank/DDBJ databases">
        <title>Genome assembly of Chondromyces apiculatus DSM 436.</title>
        <authorList>
            <person name="Sharma G."/>
            <person name="Khatri I."/>
            <person name="Kaur C."/>
            <person name="Mayilraj S."/>
            <person name="Subramanian S."/>
        </authorList>
    </citation>
    <scope>NUCLEOTIDE SEQUENCE [LARGE SCALE GENOMIC DNA]</scope>
    <source>
        <strain evidence="2 3">DSM 436</strain>
    </source>
</reference>
<evidence type="ECO:0000313" key="3">
    <source>
        <dbReference type="Proteomes" id="UP000019678"/>
    </source>
</evidence>
<keyword evidence="3" id="KW-1185">Reference proteome</keyword>
<dbReference type="Proteomes" id="UP000019678">
    <property type="component" value="Unassembled WGS sequence"/>
</dbReference>
<evidence type="ECO:0000256" key="1">
    <source>
        <dbReference type="SAM" id="MobiDB-lite"/>
    </source>
</evidence>
<dbReference type="AlphaFoldDB" id="A0A017TB06"/>
<evidence type="ECO:0000313" key="2">
    <source>
        <dbReference type="EMBL" id="EYF06468.1"/>
    </source>
</evidence>